<feature type="transmembrane region" description="Helical" evidence="8">
    <location>
        <begin position="90"/>
        <end position="112"/>
    </location>
</feature>
<evidence type="ECO:0000256" key="7">
    <source>
        <dbReference type="ARBA" id="ARBA00023136"/>
    </source>
</evidence>
<feature type="domain" description="ABC transmembrane type-1" evidence="9">
    <location>
        <begin position="113"/>
        <end position="317"/>
    </location>
</feature>
<protein>
    <submittedName>
        <fullName evidence="10">ABC transporter permease</fullName>
    </submittedName>
</protein>
<dbReference type="SUPFAM" id="SSF161098">
    <property type="entry name" value="MetI-like"/>
    <property type="match status" value="1"/>
</dbReference>
<dbReference type="Gene3D" id="1.10.3720.10">
    <property type="entry name" value="MetI-like"/>
    <property type="match status" value="1"/>
</dbReference>
<comment type="caution">
    <text evidence="10">The sequence shown here is derived from an EMBL/GenBank/DDBJ whole genome shotgun (WGS) entry which is preliminary data.</text>
</comment>
<reference evidence="10 11" key="1">
    <citation type="journal article" date="2019" name="Int. J. Syst. Evol. Microbiol.">
        <title>The Global Catalogue of Microorganisms (GCM) 10K type strain sequencing project: providing services to taxonomists for standard genome sequencing and annotation.</title>
        <authorList>
            <consortium name="The Broad Institute Genomics Platform"/>
            <consortium name="The Broad Institute Genome Sequencing Center for Infectious Disease"/>
            <person name="Wu L."/>
            <person name="Ma J."/>
        </authorList>
    </citation>
    <scope>NUCLEOTIDE SEQUENCE [LARGE SCALE GENOMIC DNA]</scope>
    <source>
        <strain evidence="10 11">WLHS5</strain>
    </source>
</reference>
<evidence type="ECO:0000313" key="10">
    <source>
        <dbReference type="EMBL" id="MFC4540988.1"/>
    </source>
</evidence>
<evidence type="ECO:0000256" key="1">
    <source>
        <dbReference type="ARBA" id="ARBA00004651"/>
    </source>
</evidence>
<comment type="subcellular location">
    <subcellularLocation>
        <location evidence="1 8">Cell membrane</location>
        <topology evidence="1 8">Multi-pass membrane protein</topology>
    </subcellularLocation>
</comment>
<proteinExistence type="inferred from homology"/>
<dbReference type="Pfam" id="PF00528">
    <property type="entry name" value="BPD_transp_1"/>
    <property type="match status" value="1"/>
</dbReference>
<evidence type="ECO:0000256" key="5">
    <source>
        <dbReference type="ARBA" id="ARBA00022692"/>
    </source>
</evidence>
<name>A0ABD5PKL7_9EURY</name>
<evidence type="ECO:0000256" key="3">
    <source>
        <dbReference type="ARBA" id="ARBA00022448"/>
    </source>
</evidence>
<keyword evidence="5 8" id="KW-0812">Transmembrane</keyword>
<keyword evidence="3 8" id="KW-0813">Transport</keyword>
<dbReference type="EMBL" id="JBHSFA010000002">
    <property type="protein sequence ID" value="MFC4540988.1"/>
    <property type="molecule type" value="Genomic_DNA"/>
</dbReference>
<dbReference type="PROSITE" id="PS50928">
    <property type="entry name" value="ABC_TM1"/>
    <property type="match status" value="1"/>
</dbReference>
<feature type="transmembrane region" description="Helical" evidence="8">
    <location>
        <begin position="43"/>
        <end position="70"/>
    </location>
</feature>
<evidence type="ECO:0000313" key="11">
    <source>
        <dbReference type="Proteomes" id="UP001595898"/>
    </source>
</evidence>
<feature type="transmembrane region" description="Helical" evidence="8">
    <location>
        <begin position="192"/>
        <end position="216"/>
    </location>
</feature>
<dbReference type="CDD" id="cd06261">
    <property type="entry name" value="TM_PBP2"/>
    <property type="match status" value="1"/>
</dbReference>
<keyword evidence="4" id="KW-1003">Cell membrane</keyword>
<evidence type="ECO:0000256" key="4">
    <source>
        <dbReference type="ARBA" id="ARBA00022475"/>
    </source>
</evidence>
<keyword evidence="7 8" id="KW-0472">Membrane</keyword>
<feature type="transmembrane region" description="Helical" evidence="8">
    <location>
        <begin position="253"/>
        <end position="275"/>
    </location>
</feature>
<dbReference type="InterPro" id="IPR000515">
    <property type="entry name" value="MetI-like"/>
</dbReference>
<evidence type="ECO:0000256" key="2">
    <source>
        <dbReference type="ARBA" id="ARBA00007069"/>
    </source>
</evidence>
<feature type="transmembrane region" description="Helical" evidence="8">
    <location>
        <begin position="296"/>
        <end position="317"/>
    </location>
</feature>
<evidence type="ECO:0000256" key="8">
    <source>
        <dbReference type="RuleBase" id="RU363032"/>
    </source>
</evidence>
<evidence type="ECO:0000259" key="9">
    <source>
        <dbReference type="PROSITE" id="PS50928"/>
    </source>
</evidence>
<keyword evidence="11" id="KW-1185">Reference proteome</keyword>
<dbReference type="GO" id="GO:0005886">
    <property type="term" value="C:plasma membrane"/>
    <property type="evidence" value="ECO:0007669"/>
    <property type="project" value="UniProtKB-SubCell"/>
</dbReference>
<accession>A0ABD5PKL7</accession>
<feature type="transmembrane region" description="Helical" evidence="8">
    <location>
        <begin position="145"/>
        <end position="171"/>
    </location>
</feature>
<dbReference type="PANTHER" id="PTHR42929">
    <property type="entry name" value="INNER MEMBRANE ABC TRANSPORTER PERMEASE PROTEIN YDCU-RELATED-RELATED"/>
    <property type="match status" value="1"/>
</dbReference>
<evidence type="ECO:0000256" key="6">
    <source>
        <dbReference type="ARBA" id="ARBA00022989"/>
    </source>
</evidence>
<organism evidence="10 11">
    <name type="scientific">Halosolutus amylolyticus</name>
    <dbReference type="NCBI Taxonomy" id="2932267"/>
    <lineage>
        <taxon>Archaea</taxon>
        <taxon>Methanobacteriati</taxon>
        <taxon>Methanobacteriota</taxon>
        <taxon>Stenosarchaea group</taxon>
        <taxon>Halobacteria</taxon>
        <taxon>Halobacteriales</taxon>
        <taxon>Natrialbaceae</taxon>
        <taxon>Halosolutus</taxon>
    </lineage>
</organism>
<feature type="transmembrane region" description="Helical" evidence="8">
    <location>
        <begin position="119"/>
        <end position="139"/>
    </location>
</feature>
<comment type="similarity">
    <text evidence="2">Belongs to the binding-protein-dependent transport system permease family. CysTW subfamily.</text>
</comment>
<dbReference type="PANTHER" id="PTHR42929:SF1">
    <property type="entry name" value="INNER MEMBRANE ABC TRANSPORTER PERMEASE PROTEIN YDCU-RELATED"/>
    <property type="match status" value="1"/>
</dbReference>
<gene>
    <name evidence="10" type="ORF">ACFO5R_03475</name>
</gene>
<dbReference type="InterPro" id="IPR035906">
    <property type="entry name" value="MetI-like_sf"/>
</dbReference>
<sequence>MSGQPETGSGREYADQWLAVRSRILNAPVLMNGVQWFKARKRVLATAQAGIGLFWMVVFLLAPLLYILTLSFWESGTAGTIVQEFTLENYYAVLVESVSLSSFDVGNIFLLVLWQSLKFGLSVTAVTLVLGYVPGYFLGRSESRWLPVLLLLVVLPFWVPLIVRYYAWMLVLGENGVISWLSELVGFGSQSFLYNEIAVVSGLVQVLLPFMILPIYNSVAKIEDSLIESAKTMGANPVRAFYEVSLPLSLPGVVAGCILVFILAVGSFLAPALLGGPGDQMIANLIERTFLRGQNWPLASAMSIVYLAVLFVMITAFNRFVSLDELFGEGN</sequence>
<dbReference type="RefSeq" id="WP_250139138.1">
    <property type="nucleotide sequence ID" value="NZ_JALIQP010000001.1"/>
</dbReference>
<keyword evidence="6 8" id="KW-1133">Transmembrane helix</keyword>
<dbReference type="AlphaFoldDB" id="A0ABD5PKL7"/>
<dbReference type="Proteomes" id="UP001595898">
    <property type="component" value="Unassembled WGS sequence"/>
</dbReference>